<accession>A0ABU8N2N1</accession>
<evidence type="ECO:0000313" key="3">
    <source>
        <dbReference type="Proteomes" id="UP001370100"/>
    </source>
</evidence>
<keyword evidence="1" id="KW-0472">Membrane</keyword>
<dbReference type="EMBL" id="JBBEGL010000002">
    <property type="protein sequence ID" value="MEJ2886669.1"/>
    <property type="molecule type" value="Genomic_DNA"/>
</dbReference>
<evidence type="ECO:0000313" key="2">
    <source>
        <dbReference type="EMBL" id="MEJ2886669.1"/>
    </source>
</evidence>
<organism evidence="2 3">
    <name type="scientific">Actinomycetospora aeridis</name>
    <dbReference type="NCBI Taxonomy" id="3129231"/>
    <lineage>
        <taxon>Bacteria</taxon>
        <taxon>Bacillati</taxon>
        <taxon>Actinomycetota</taxon>
        <taxon>Actinomycetes</taxon>
        <taxon>Pseudonocardiales</taxon>
        <taxon>Pseudonocardiaceae</taxon>
        <taxon>Actinomycetospora</taxon>
    </lineage>
</organism>
<proteinExistence type="predicted"/>
<evidence type="ECO:0000256" key="1">
    <source>
        <dbReference type="SAM" id="Phobius"/>
    </source>
</evidence>
<dbReference type="RefSeq" id="WP_337713137.1">
    <property type="nucleotide sequence ID" value="NZ_JBBEGL010000002.1"/>
</dbReference>
<comment type="caution">
    <text evidence="2">The sequence shown here is derived from an EMBL/GenBank/DDBJ whole genome shotgun (WGS) entry which is preliminary data.</text>
</comment>
<keyword evidence="1" id="KW-0812">Transmembrane</keyword>
<reference evidence="2 3" key="1">
    <citation type="submission" date="2024-03" db="EMBL/GenBank/DDBJ databases">
        <title>Actinomycetospora sp. OC33-EN06, a novel actinomycete isolated from wild orchid (Aerides multiflora).</title>
        <authorList>
            <person name="Suriyachadkun C."/>
        </authorList>
    </citation>
    <scope>NUCLEOTIDE SEQUENCE [LARGE SCALE GENOMIC DNA]</scope>
    <source>
        <strain evidence="2 3">OC33-EN06</strain>
    </source>
</reference>
<gene>
    <name evidence="2" type="ORF">WCD41_09435</name>
</gene>
<feature type="transmembrane region" description="Helical" evidence="1">
    <location>
        <begin position="70"/>
        <end position="89"/>
    </location>
</feature>
<name>A0ABU8N2N1_9PSEU</name>
<keyword evidence="1" id="KW-1133">Transmembrane helix</keyword>
<keyword evidence="3" id="KW-1185">Reference proteome</keyword>
<protein>
    <submittedName>
        <fullName evidence="2">Uncharacterized protein</fullName>
    </submittedName>
</protein>
<sequence>MTTAERPADPAPPTLTAEAAAAVPAPLRHLLRVRKAWSTPLVFALTAVVGVVTVVSWFEVADRGRPPSWAVVGVIVGSILTLALAIIAFQQIRDVGHEFRVRYAELGADRPRPPAPAVATDEVRVVWGATDRAAVLRGGRPVAALRPDLPVTAPLLARSWKNRAPLVDGEDGRGADAILHADGSHWRLTLAAAEGPDGVAHRSSGGPDDDSGEFVQVDGRRVLEVRSWLVDPDLRWWDLPRPTIEALRAVEDLVWTQVPRSLSDDAVTYLVWRRIARTLLVEARRERSRREQAATSTANNIT</sequence>
<feature type="transmembrane region" description="Helical" evidence="1">
    <location>
        <begin position="37"/>
        <end position="58"/>
    </location>
</feature>
<dbReference type="Proteomes" id="UP001370100">
    <property type="component" value="Unassembled WGS sequence"/>
</dbReference>